<accession>A0A660KT07</accession>
<dbReference type="Proteomes" id="UP000327013">
    <property type="component" value="Chromosome 4"/>
</dbReference>
<evidence type="ECO:0000313" key="1">
    <source>
        <dbReference type="EMBL" id="KAE8038921.1"/>
    </source>
</evidence>
<keyword evidence="2" id="KW-1185">Reference proteome</keyword>
<protein>
    <submittedName>
        <fullName evidence="1">Uncharacterized protein</fullName>
    </submittedName>
</protein>
<organism evidence="1 2">
    <name type="scientific">Carpinus fangiana</name>
    <dbReference type="NCBI Taxonomy" id="176857"/>
    <lineage>
        <taxon>Eukaryota</taxon>
        <taxon>Viridiplantae</taxon>
        <taxon>Streptophyta</taxon>
        <taxon>Embryophyta</taxon>
        <taxon>Tracheophyta</taxon>
        <taxon>Spermatophyta</taxon>
        <taxon>Magnoliopsida</taxon>
        <taxon>eudicotyledons</taxon>
        <taxon>Gunneridae</taxon>
        <taxon>Pentapetalae</taxon>
        <taxon>rosids</taxon>
        <taxon>fabids</taxon>
        <taxon>Fagales</taxon>
        <taxon>Betulaceae</taxon>
        <taxon>Carpinus</taxon>
    </lineage>
</organism>
<gene>
    <name evidence="1" type="ORF">FH972_011386</name>
</gene>
<dbReference type="AlphaFoldDB" id="A0A660KT07"/>
<sequence length="75" mass="8288">MALPDHVAPFPEVVELIYAHQMAAIQSSAELIGHGQTLPPKKLRSIRCCCVQWPANPQPNYRSWLAASHDASKPL</sequence>
<proteinExistence type="predicted"/>
<dbReference type="OrthoDB" id="691673at2759"/>
<reference evidence="1 2" key="1">
    <citation type="submission" date="2019-06" db="EMBL/GenBank/DDBJ databases">
        <title>A chromosomal-level reference genome of Carpinus fangiana (Coryloideae, Betulaceae).</title>
        <authorList>
            <person name="Yang X."/>
            <person name="Wang Z."/>
            <person name="Zhang L."/>
            <person name="Hao G."/>
            <person name="Liu J."/>
            <person name="Yang Y."/>
        </authorList>
    </citation>
    <scope>NUCLEOTIDE SEQUENCE [LARGE SCALE GENOMIC DNA]</scope>
    <source>
        <strain evidence="1">Cfa_2016G</strain>
        <tissue evidence="1">Leaf</tissue>
    </source>
</reference>
<evidence type="ECO:0000313" key="2">
    <source>
        <dbReference type="Proteomes" id="UP000327013"/>
    </source>
</evidence>
<name>A0A660KT07_9ROSI</name>
<dbReference type="EMBL" id="CM017324">
    <property type="protein sequence ID" value="KAE8038921.1"/>
    <property type="molecule type" value="Genomic_DNA"/>
</dbReference>